<dbReference type="Gene3D" id="3.20.20.140">
    <property type="entry name" value="Metal-dependent hydrolases"/>
    <property type="match status" value="1"/>
</dbReference>
<evidence type="ECO:0000259" key="1">
    <source>
        <dbReference type="Pfam" id="PF07969"/>
    </source>
</evidence>
<dbReference type="InterPro" id="IPR013108">
    <property type="entry name" value="Amidohydro_3"/>
</dbReference>
<protein>
    <submittedName>
        <fullName evidence="2">D-aminoacylase</fullName>
    </submittedName>
</protein>
<dbReference type="Pfam" id="PF07969">
    <property type="entry name" value="Amidohydro_3"/>
    <property type="match status" value="1"/>
</dbReference>
<evidence type="ECO:0000313" key="3">
    <source>
        <dbReference type="Proteomes" id="UP001059617"/>
    </source>
</evidence>
<dbReference type="InterPro" id="IPR032466">
    <property type="entry name" value="Metal_Hydrolase"/>
</dbReference>
<accession>A0ABY5VR93</accession>
<dbReference type="PANTHER" id="PTHR11647">
    <property type="entry name" value="HYDRANTOINASE/DIHYDROPYRIMIDINASE FAMILY MEMBER"/>
    <property type="match status" value="1"/>
</dbReference>
<dbReference type="CDD" id="cd01297">
    <property type="entry name" value="D-aminoacylase"/>
    <property type="match status" value="1"/>
</dbReference>
<dbReference type="EMBL" id="CP073720">
    <property type="protein sequence ID" value="UWP80302.1"/>
    <property type="molecule type" value="Genomic_DNA"/>
</dbReference>
<sequence>MSTRGSHDSAAGLFITNVDVVDGLGTPARRRDVLVVDGRIAAVAEPGDASSPATGDAGLRVVDGGGRVLAPGFIDVHAHDDAAVLTDPTMLCKTSQGVTTVVLGNCGIGLAPHSAALGRQLAGELAAVLGYAIAQQPTGYGDYLRLLHESPSALNRAGLVPHGALRLAAMGDAARAADEAEIDAMCDLLTAALEAGAVGMSTGLVYHPGRYAQTRELQRLCEILAAQGAVYASHIRDEGARVLESISEVLALGRSTGCQVHVSHLKATGLDGIDRMRSALDDIHAAAEAGVSVTFDVYPYTSGSTALEPALRAATSSATYPRAVRVISAPDLRELEGRYLADLAEEWGTTQEQAVALIAERDDSVTAVIEMMSPDTVAAALASPLAMIGSDGLPNPRGRTHPRMFGTFPRVLGRYVRPEGSLDLVDVIRRMTSLPAQRFGLLDRGTIQVGGCADLVLFDPATVRDRATHDEPDLLADGIEMVIVNGAVTVERQTPSAALAGDVLVRRP</sequence>
<dbReference type="SUPFAM" id="SSF51338">
    <property type="entry name" value="Composite domain of metallo-dependent hydrolases"/>
    <property type="match status" value="1"/>
</dbReference>
<dbReference type="Gene3D" id="3.30.1490.130">
    <property type="entry name" value="D-aminoacylase. Domain 3"/>
    <property type="match status" value="1"/>
</dbReference>
<dbReference type="Gene3D" id="2.30.40.10">
    <property type="entry name" value="Urease, subunit C, domain 1"/>
    <property type="match status" value="1"/>
</dbReference>
<dbReference type="Proteomes" id="UP001059617">
    <property type="component" value="Chromosome"/>
</dbReference>
<dbReference type="InterPro" id="IPR023100">
    <property type="entry name" value="D-aminoacylase_insert_dom_sf"/>
</dbReference>
<dbReference type="SUPFAM" id="SSF51556">
    <property type="entry name" value="Metallo-dependent hydrolases"/>
    <property type="match status" value="1"/>
</dbReference>
<reference evidence="2" key="1">
    <citation type="submission" date="2021-04" db="EMBL/GenBank/DDBJ databases">
        <authorList>
            <person name="Hartkoorn R.C."/>
            <person name="Beaudoing E."/>
            <person name="Hot D."/>
        </authorList>
    </citation>
    <scope>NUCLEOTIDE SEQUENCE</scope>
    <source>
        <strain evidence="2">NRRL B-16292</strain>
    </source>
</reference>
<feature type="domain" description="Amidohydrolase 3" evidence="1">
    <location>
        <begin position="60"/>
        <end position="490"/>
    </location>
</feature>
<name>A0ABY5VR93_9ACTN</name>
<reference evidence="2" key="2">
    <citation type="submission" date="2022-09" db="EMBL/GenBank/DDBJ databases">
        <title>Biosynthetic gene clusters of Dactylosporangioum fulvum.</title>
        <authorList>
            <person name="Caradec T."/>
        </authorList>
    </citation>
    <scope>NUCLEOTIDE SEQUENCE</scope>
    <source>
        <strain evidence="2">NRRL B-16292</strain>
    </source>
</reference>
<proteinExistence type="predicted"/>
<gene>
    <name evidence="2" type="ORF">Dfulv_34785</name>
</gene>
<evidence type="ECO:0000313" key="2">
    <source>
        <dbReference type="EMBL" id="UWP80302.1"/>
    </source>
</evidence>
<dbReference type="InterPro" id="IPR011059">
    <property type="entry name" value="Metal-dep_hydrolase_composite"/>
</dbReference>
<dbReference type="PANTHER" id="PTHR11647:SF1">
    <property type="entry name" value="COLLAPSIN RESPONSE MEDIATOR PROTEIN"/>
    <property type="match status" value="1"/>
</dbReference>
<keyword evidence="3" id="KW-1185">Reference proteome</keyword>
<organism evidence="2 3">
    <name type="scientific">Dactylosporangium fulvum</name>
    <dbReference type="NCBI Taxonomy" id="53359"/>
    <lineage>
        <taxon>Bacteria</taxon>
        <taxon>Bacillati</taxon>
        <taxon>Actinomycetota</taxon>
        <taxon>Actinomycetes</taxon>
        <taxon>Micromonosporales</taxon>
        <taxon>Micromonosporaceae</taxon>
        <taxon>Dactylosporangium</taxon>
    </lineage>
</organism>
<dbReference type="InterPro" id="IPR050378">
    <property type="entry name" value="Metallo-dep_Hydrolases_sf"/>
</dbReference>
<dbReference type="RefSeq" id="WP_259858060.1">
    <property type="nucleotide sequence ID" value="NZ_BAAAST010000009.1"/>
</dbReference>